<dbReference type="Proteomes" id="UP000479000">
    <property type="component" value="Unassembled WGS sequence"/>
</dbReference>
<dbReference type="EMBL" id="CADCXU010032170">
    <property type="protein sequence ID" value="CAB0017999.1"/>
    <property type="molecule type" value="Genomic_DNA"/>
</dbReference>
<name>A0A6H5HM90_9HEMI</name>
<keyword evidence="3" id="KW-1185">Reference proteome</keyword>
<evidence type="ECO:0000313" key="2">
    <source>
        <dbReference type="EMBL" id="CAB0017999.1"/>
    </source>
</evidence>
<gene>
    <name evidence="2" type="ORF">NTEN_LOCUS21908</name>
</gene>
<reference evidence="2 3" key="1">
    <citation type="submission" date="2020-02" db="EMBL/GenBank/DDBJ databases">
        <authorList>
            <person name="Ferguson B K."/>
        </authorList>
    </citation>
    <scope>NUCLEOTIDE SEQUENCE [LARGE SCALE GENOMIC DNA]</scope>
</reference>
<feature type="chain" id="PRO_5026200921" description="Secreted protein" evidence="1">
    <location>
        <begin position="24"/>
        <end position="76"/>
    </location>
</feature>
<proteinExistence type="predicted"/>
<evidence type="ECO:0000313" key="3">
    <source>
        <dbReference type="Proteomes" id="UP000479000"/>
    </source>
</evidence>
<keyword evidence="1" id="KW-0732">Signal</keyword>
<protein>
    <recommendedName>
        <fullName evidence="4">Secreted protein</fullName>
    </recommendedName>
</protein>
<evidence type="ECO:0008006" key="4">
    <source>
        <dbReference type="Google" id="ProtNLM"/>
    </source>
</evidence>
<feature type="signal peptide" evidence="1">
    <location>
        <begin position="1"/>
        <end position="23"/>
    </location>
</feature>
<sequence>MFLSSRMLGLWFVVSIRPAGRDALCCCKLWPPGVLRLECESGVRRDGVTYIIYAKRIWIPYLAGSSLHQVCLREPS</sequence>
<organism evidence="2 3">
    <name type="scientific">Nesidiocoris tenuis</name>
    <dbReference type="NCBI Taxonomy" id="355587"/>
    <lineage>
        <taxon>Eukaryota</taxon>
        <taxon>Metazoa</taxon>
        <taxon>Ecdysozoa</taxon>
        <taxon>Arthropoda</taxon>
        <taxon>Hexapoda</taxon>
        <taxon>Insecta</taxon>
        <taxon>Pterygota</taxon>
        <taxon>Neoptera</taxon>
        <taxon>Paraneoptera</taxon>
        <taxon>Hemiptera</taxon>
        <taxon>Heteroptera</taxon>
        <taxon>Panheteroptera</taxon>
        <taxon>Cimicomorpha</taxon>
        <taxon>Miridae</taxon>
        <taxon>Dicyphina</taxon>
        <taxon>Nesidiocoris</taxon>
    </lineage>
</organism>
<dbReference type="AlphaFoldDB" id="A0A6H5HM90"/>
<accession>A0A6H5HM90</accession>
<evidence type="ECO:0000256" key="1">
    <source>
        <dbReference type="SAM" id="SignalP"/>
    </source>
</evidence>